<reference evidence="1" key="2">
    <citation type="journal article" date="2015" name="Fish Shellfish Immunol.">
        <title>Early steps in the European eel (Anguilla anguilla)-Vibrio vulnificus interaction in the gills: Role of the RtxA13 toxin.</title>
        <authorList>
            <person name="Callol A."/>
            <person name="Pajuelo D."/>
            <person name="Ebbesson L."/>
            <person name="Teles M."/>
            <person name="MacKenzie S."/>
            <person name="Amaro C."/>
        </authorList>
    </citation>
    <scope>NUCLEOTIDE SEQUENCE</scope>
</reference>
<evidence type="ECO:0000313" key="1">
    <source>
        <dbReference type="EMBL" id="JAI02349.1"/>
    </source>
</evidence>
<reference evidence="1" key="1">
    <citation type="submission" date="2014-11" db="EMBL/GenBank/DDBJ databases">
        <authorList>
            <person name="Amaro Gonzalez C."/>
        </authorList>
    </citation>
    <scope>NUCLEOTIDE SEQUENCE</scope>
</reference>
<accession>A0A0E9XKY2</accession>
<dbReference type="EMBL" id="GBXM01006229">
    <property type="protein sequence ID" value="JAI02349.1"/>
    <property type="molecule type" value="Transcribed_RNA"/>
</dbReference>
<organism evidence="1">
    <name type="scientific">Anguilla anguilla</name>
    <name type="common">European freshwater eel</name>
    <name type="synonym">Muraena anguilla</name>
    <dbReference type="NCBI Taxonomy" id="7936"/>
    <lineage>
        <taxon>Eukaryota</taxon>
        <taxon>Metazoa</taxon>
        <taxon>Chordata</taxon>
        <taxon>Craniata</taxon>
        <taxon>Vertebrata</taxon>
        <taxon>Euteleostomi</taxon>
        <taxon>Actinopterygii</taxon>
        <taxon>Neopterygii</taxon>
        <taxon>Teleostei</taxon>
        <taxon>Anguilliformes</taxon>
        <taxon>Anguillidae</taxon>
        <taxon>Anguilla</taxon>
    </lineage>
</organism>
<proteinExistence type="predicted"/>
<sequence length="38" mass="4325">MAPHTNVKCTYTDCGRLATPHASGEHRFRFSSSDWKTQ</sequence>
<name>A0A0E9XKY2_ANGAN</name>
<protein>
    <submittedName>
        <fullName evidence="1">Uncharacterized protein</fullName>
    </submittedName>
</protein>
<dbReference type="AlphaFoldDB" id="A0A0E9XKY2"/>